<name>A0AC60QCB9_IXOPE</name>
<gene>
    <name evidence="1" type="ORF">HPB47_022678</name>
</gene>
<accession>A0AC60QCB9</accession>
<protein>
    <submittedName>
        <fullName evidence="1">Uncharacterized protein</fullName>
    </submittedName>
</protein>
<evidence type="ECO:0000313" key="1">
    <source>
        <dbReference type="EMBL" id="KAG0430476.1"/>
    </source>
</evidence>
<evidence type="ECO:0000313" key="2">
    <source>
        <dbReference type="Proteomes" id="UP000805193"/>
    </source>
</evidence>
<keyword evidence="2" id="KW-1185">Reference proteome</keyword>
<reference evidence="1 2" key="1">
    <citation type="journal article" date="2020" name="Cell">
        <title>Large-Scale Comparative Analyses of Tick Genomes Elucidate Their Genetic Diversity and Vector Capacities.</title>
        <authorList>
            <consortium name="Tick Genome and Microbiome Consortium (TIGMIC)"/>
            <person name="Jia N."/>
            <person name="Wang J."/>
            <person name="Shi W."/>
            <person name="Du L."/>
            <person name="Sun Y."/>
            <person name="Zhan W."/>
            <person name="Jiang J.F."/>
            <person name="Wang Q."/>
            <person name="Zhang B."/>
            <person name="Ji P."/>
            <person name="Bell-Sakyi L."/>
            <person name="Cui X.M."/>
            <person name="Yuan T.T."/>
            <person name="Jiang B.G."/>
            <person name="Yang W.F."/>
            <person name="Lam T.T."/>
            <person name="Chang Q.C."/>
            <person name="Ding S.J."/>
            <person name="Wang X.J."/>
            <person name="Zhu J.G."/>
            <person name="Ruan X.D."/>
            <person name="Zhao L."/>
            <person name="Wei J.T."/>
            <person name="Ye R.Z."/>
            <person name="Que T.C."/>
            <person name="Du C.H."/>
            <person name="Zhou Y.H."/>
            <person name="Cheng J.X."/>
            <person name="Dai P.F."/>
            <person name="Guo W.B."/>
            <person name="Han X.H."/>
            <person name="Huang E.J."/>
            <person name="Li L.F."/>
            <person name="Wei W."/>
            <person name="Gao Y.C."/>
            <person name="Liu J.Z."/>
            <person name="Shao H.Z."/>
            <person name="Wang X."/>
            <person name="Wang C.C."/>
            <person name="Yang T.C."/>
            <person name="Huo Q.B."/>
            <person name="Li W."/>
            <person name="Chen H.Y."/>
            <person name="Chen S.E."/>
            <person name="Zhou L.G."/>
            <person name="Ni X.B."/>
            <person name="Tian J.H."/>
            <person name="Sheng Y."/>
            <person name="Liu T."/>
            <person name="Pan Y.S."/>
            <person name="Xia L.Y."/>
            <person name="Li J."/>
            <person name="Zhao F."/>
            <person name="Cao W.C."/>
        </authorList>
    </citation>
    <scope>NUCLEOTIDE SEQUENCE [LARGE SCALE GENOMIC DNA]</scope>
    <source>
        <strain evidence="1">Iper-2018</strain>
    </source>
</reference>
<dbReference type="Proteomes" id="UP000805193">
    <property type="component" value="Unassembled WGS sequence"/>
</dbReference>
<dbReference type="EMBL" id="JABSTQ010009320">
    <property type="protein sequence ID" value="KAG0430476.1"/>
    <property type="molecule type" value="Genomic_DNA"/>
</dbReference>
<comment type="caution">
    <text evidence="1">The sequence shown here is derived from an EMBL/GenBank/DDBJ whole genome shotgun (WGS) entry which is preliminary data.</text>
</comment>
<proteinExistence type="predicted"/>
<sequence>MYQSAPGPPGKRSDEFLLSDYNYNFGDEIARTRVTDKHIEGFAEDDARRRGIAFAKRARSHLMDKLEMAEHYRACLSDVAERHRCLIMLARTPRKVEKSLAKLANTNKTGSVVRRRSSATREWQCKLGRWNTERAGWQEQDGDELAQGSPFVIQKELEMHNNFVRDDTGKERCATMNSYNECFRRAVDTSECHSKSAVTDTMLYLMELETKGIDYNCEEPRPVLDAGIISTRCSKNLAVKNSFLCAMTFEHLVEDLKVKREATADKVCKYLEDMNSCVDVVKKSTGCDRDGEIFNHVSPILHSLTHEYDRACRNVTNSFRMSFVQLKSQDTCIRQRVLKKMFVCGLSFSNLFDEMEPRAVGSNPVKCKLLIDYEQCIAKASRGTGCDEDAEMRVQIMSFSDIMRDEYKDSCPNMVYKNSPEAPEAFEDYEEDWADSDPYWYDSRENSEAHAASKVRKASAPMNRDREDPFGNIPDKGNAASLPLNHGSSNDQQRGPAKERILSVGSLSNNATISNEMELASFLGKDPKKFSSGPTNLKRKVRIEKEYLDDSPAAMASYGFGSDYKDDYGDSSFARTSNKRIGLRSRTQQRRGDPNVWVNNRRAMKILDDEEQQEDDDIMGLMRRKRKRMGSETVRKLGKDLQVKKQLDYDDDGEDDDILTDRETHISGDECNLKQLKRQSETCDRTFSDSIKVSWSKDWPGSSSVSPVKEVQDKLCNSLLIYRTCLLDTAKRMHCGEIAGKVAIVVEEQMKKLGVAFCAASASKVSMWTMMLLPLTLLVLYALQT</sequence>
<organism evidence="1 2">
    <name type="scientific">Ixodes persulcatus</name>
    <name type="common">Taiga tick</name>
    <dbReference type="NCBI Taxonomy" id="34615"/>
    <lineage>
        <taxon>Eukaryota</taxon>
        <taxon>Metazoa</taxon>
        <taxon>Ecdysozoa</taxon>
        <taxon>Arthropoda</taxon>
        <taxon>Chelicerata</taxon>
        <taxon>Arachnida</taxon>
        <taxon>Acari</taxon>
        <taxon>Parasitiformes</taxon>
        <taxon>Ixodida</taxon>
        <taxon>Ixodoidea</taxon>
        <taxon>Ixodidae</taxon>
        <taxon>Ixodinae</taxon>
        <taxon>Ixodes</taxon>
    </lineage>
</organism>